<dbReference type="InterPro" id="IPR001870">
    <property type="entry name" value="B30.2/SPRY"/>
</dbReference>
<dbReference type="InterPro" id="IPR050143">
    <property type="entry name" value="TRIM/RBCC"/>
</dbReference>
<keyword evidence="1" id="KW-0479">Metal-binding</keyword>
<dbReference type="SMART" id="SM00336">
    <property type="entry name" value="BBOX"/>
    <property type="match status" value="1"/>
</dbReference>
<dbReference type="CDD" id="cd12893">
    <property type="entry name" value="SPRY_PRY_TRIM35"/>
    <property type="match status" value="1"/>
</dbReference>
<dbReference type="InterPro" id="IPR013320">
    <property type="entry name" value="ConA-like_dom_sf"/>
</dbReference>
<evidence type="ECO:0000256" key="2">
    <source>
        <dbReference type="ARBA" id="ARBA00022771"/>
    </source>
</evidence>
<dbReference type="GeneID" id="111224562"/>
<reference evidence="9" key="1">
    <citation type="submission" date="2025-08" db="UniProtKB">
        <authorList>
            <consortium name="Ensembl"/>
        </authorList>
    </citation>
    <scope>IDENTIFICATION</scope>
</reference>
<dbReference type="PROSITE" id="PS50188">
    <property type="entry name" value="B302_SPRY"/>
    <property type="match status" value="1"/>
</dbReference>
<keyword evidence="5" id="KW-0175">Coiled coil</keyword>
<dbReference type="PANTHER" id="PTHR24103">
    <property type="entry name" value="E3 UBIQUITIN-PROTEIN LIGASE TRIM"/>
    <property type="match status" value="1"/>
</dbReference>
<dbReference type="SMART" id="SM00449">
    <property type="entry name" value="SPRY"/>
    <property type="match status" value="1"/>
</dbReference>
<evidence type="ECO:0000259" key="8">
    <source>
        <dbReference type="PROSITE" id="PS50188"/>
    </source>
</evidence>
<dbReference type="InterPro" id="IPR043136">
    <property type="entry name" value="B30.2/SPRY_sf"/>
</dbReference>
<dbReference type="PROSITE" id="PS50119">
    <property type="entry name" value="ZF_BBOX"/>
    <property type="match status" value="1"/>
</dbReference>
<dbReference type="RefSeq" id="XP_022604823.1">
    <property type="nucleotide sequence ID" value="XM_022749102.1"/>
</dbReference>
<evidence type="ECO:0000256" key="3">
    <source>
        <dbReference type="ARBA" id="ARBA00022833"/>
    </source>
</evidence>
<feature type="domain" description="B30.2/SPRY" evidence="8">
    <location>
        <begin position="257"/>
        <end position="446"/>
    </location>
</feature>
<reference evidence="9" key="2">
    <citation type="submission" date="2025-09" db="UniProtKB">
        <authorList>
            <consortium name="Ensembl"/>
        </authorList>
    </citation>
    <scope>IDENTIFICATION</scope>
</reference>
<dbReference type="InterPro" id="IPR001841">
    <property type="entry name" value="Znf_RING"/>
</dbReference>
<dbReference type="PROSITE" id="PS50089">
    <property type="entry name" value="ZF_RING_2"/>
    <property type="match status" value="1"/>
</dbReference>
<feature type="domain" description="B box-type" evidence="7">
    <location>
        <begin position="67"/>
        <end position="108"/>
    </location>
</feature>
<evidence type="ECO:0000259" key="7">
    <source>
        <dbReference type="PROSITE" id="PS50119"/>
    </source>
</evidence>
<dbReference type="Proteomes" id="UP000261420">
    <property type="component" value="Unplaced"/>
</dbReference>
<evidence type="ECO:0000259" key="6">
    <source>
        <dbReference type="PROSITE" id="PS50089"/>
    </source>
</evidence>
<dbReference type="Gene3D" id="3.30.160.60">
    <property type="entry name" value="Classic Zinc Finger"/>
    <property type="match status" value="1"/>
</dbReference>
<evidence type="ECO:0000313" key="9">
    <source>
        <dbReference type="Ensembl" id="ENSSDUP00000019584.1"/>
    </source>
</evidence>
<dbReference type="InterPro" id="IPR017907">
    <property type="entry name" value="Znf_RING_CS"/>
</dbReference>
<dbReference type="Pfam" id="PF13765">
    <property type="entry name" value="PRY"/>
    <property type="match status" value="1"/>
</dbReference>
<dbReference type="GO" id="GO:0008270">
    <property type="term" value="F:zinc ion binding"/>
    <property type="evidence" value="ECO:0007669"/>
    <property type="project" value="UniProtKB-KW"/>
</dbReference>
<dbReference type="KEGG" id="sdu:111224562"/>
<dbReference type="InterPro" id="IPR003877">
    <property type="entry name" value="SPRY_dom"/>
</dbReference>
<dbReference type="PROSITE" id="PS00518">
    <property type="entry name" value="ZF_RING_1"/>
    <property type="match status" value="1"/>
</dbReference>
<dbReference type="Gene3D" id="3.30.40.10">
    <property type="entry name" value="Zinc/RING finger domain, C3HC4 (zinc finger)"/>
    <property type="match status" value="1"/>
</dbReference>
<protein>
    <submittedName>
        <fullName evidence="9">Zinc-binding protein A33-like</fullName>
    </submittedName>
</protein>
<dbReference type="PRINTS" id="PR01407">
    <property type="entry name" value="BUTYPHLNCDUF"/>
</dbReference>
<name>A0A3B4UM34_SERDU</name>
<feature type="coiled-coil region" evidence="5">
    <location>
        <begin position="169"/>
        <end position="215"/>
    </location>
</feature>
<dbReference type="Pfam" id="PF00643">
    <property type="entry name" value="zf-B_box"/>
    <property type="match status" value="1"/>
</dbReference>
<evidence type="ECO:0000313" key="10">
    <source>
        <dbReference type="Proteomes" id="UP000261420"/>
    </source>
</evidence>
<keyword evidence="10" id="KW-1185">Reference proteome</keyword>
<accession>A0A3B4UM34</accession>
<keyword evidence="2 4" id="KW-0863">Zinc-finger</keyword>
<dbReference type="AlphaFoldDB" id="A0A3B4UM34"/>
<dbReference type="InterPro" id="IPR027370">
    <property type="entry name" value="Znf-RING_euk"/>
</dbReference>
<dbReference type="InterPro" id="IPR000315">
    <property type="entry name" value="Znf_B-box"/>
</dbReference>
<dbReference type="Ensembl" id="ENSSDUT00000019931.1">
    <property type="protein sequence ID" value="ENSSDUP00000019584.1"/>
    <property type="gene ID" value="ENSSDUG00000014277.1"/>
</dbReference>
<dbReference type="SUPFAM" id="SSF49899">
    <property type="entry name" value="Concanavalin A-like lectins/glucanases"/>
    <property type="match status" value="1"/>
</dbReference>
<evidence type="ECO:0000256" key="5">
    <source>
        <dbReference type="SAM" id="Coils"/>
    </source>
</evidence>
<dbReference type="SUPFAM" id="SSF57850">
    <property type="entry name" value="RING/U-box"/>
    <property type="match status" value="1"/>
</dbReference>
<dbReference type="Gene3D" id="2.60.120.920">
    <property type="match status" value="1"/>
</dbReference>
<sequence length="452" mass="51314">MACRSEQEVSCSLCRDNLKDPVLLSCNHSFCRDCLCRHWADTDSPECPVCKRRSSMDLPLINFTQSESELLCRLHSEKLGFFCVDDEQLVCGGCRDSDTHSGHRFKAADEAVHDQERKLQDLLKPLRTKLTLIHQIKGNCDQTAEHIKVQAESTVQMIKEEFKKLHRFLDEEEEARMAALREEEEQKSEMMKEKIGALSREITALSDTIRATEKELRAKDASFLLNYKAAADRVRQQPLPDDPQLLSEALIDEAKHLGNLRFSIWNKMKEMVSYSPVVLDPNTAHPDLILSEDLTSTRQGKTKQQLPENPERIDHFISVVGSEGFDSGCHSWELEVGDNTAFSLGVLTESSPRKGNPWSGLWRLMFCSGEYKSLSPSDTGSDVSVKKKPERIRVQLDWDGGQLLFSDADTDTHIHTFSHTFTDRLFPYISTWSDVPIKIVASKVSVMVEQHS</sequence>
<keyword evidence="3" id="KW-0862">Zinc</keyword>
<dbReference type="SUPFAM" id="SSF57845">
    <property type="entry name" value="B-box zinc-binding domain"/>
    <property type="match status" value="1"/>
</dbReference>
<dbReference type="InterPro" id="IPR003879">
    <property type="entry name" value="Butyrophylin_SPRY"/>
</dbReference>
<dbReference type="SMART" id="SM00184">
    <property type="entry name" value="RING"/>
    <property type="match status" value="1"/>
</dbReference>
<dbReference type="Pfam" id="PF00622">
    <property type="entry name" value="SPRY"/>
    <property type="match status" value="1"/>
</dbReference>
<evidence type="ECO:0000256" key="1">
    <source>
        <dbReference type="ARBA" id="ARBA00022723"/>
    </source>
</evidence>
<evidence type="ECO:0000256" key="4">
    <source>
        <dbReference type="PROSITE-ProRule" id="PRU00024"/>
    </source>
</evidence>
<dbReference type="STRING" id="41447.ENSSDUP00000019584"/>
<dbReference type="GeneTree" id="ENSGT00970000193381"/>
<dbReference type="SMART" id="SM00589">
    <property type="entry name" value="PRY"/>
    <property type="match status" value="1"/>
</dbReference>
<dbReference type="Pfam" id="PF13445">
    <property type="entry name" value="zf-RING_UBOX"/>
    <property type="match status" value="1"/>
</dbReference>
<organism evidence="9 10">
    <name type="scientific">Seriola dumerili</name>
    <name type="common">Greater amberjack</name>
    <name type="synonym">Caranx dumerili</name>
    <dbReference type="NCBI Taxonomy" id="41447"/>
    <lineage>
        <taxon>Eukaryota</taxon>
        <taxon>Metazoa</taxon>
        <taxon>Chordata</taxon>
        <taxon>Craniata</taxon>
        <taxon>Vertebrata</taxon>
        <taxon>Euteleostomi</taxon>
        <taxon>Actinopterygii</taxon>
        <taxon>Neopterygii</taxon>
        <taxon>Teleostei</taxon>
        <taxon>Neoteleostei</taxon>
        <taxon>Acanthomorphata</taxon>
        <taxon>Carangaria</taxon>
        <taxon>Carangiformes</taxon>
        <taxon>Carangidae</taxon>
        <taxon>Seriola</taxon>
    </lineage>
</organism>
<dbReference type="InterPro" id="IPR013083">
    <property type="entry name" value="Znf_RING/FYVE/PHD"/>
</dbReference>
<proteinExistence type="predicted"/>
<dbReference type="InterPro" id="IPR006574">
    <property type="entry name" value="PRY"/>
</dbReference>
<feature type="domain" description="RING-type" evidence="6">
    <location>
        <begin position="11"/>
        <end position="51"/>
    </location>
</feature>
<dbReference type="OMA" id="FPYISTW"/>